<evidence type="ECO:0000256" key="11">
    <source>
        <dbReference type="ARBA" id="ARBA00023306"/>
    </source>
</evidence>
<dbReference type="EMBL" id="CAJNRD030001117">
    <property type="protein sequence ID" value="CAG5079538.1"/>
    <property type="molecule type" value="Genomic_DNA"/>
</dbReference>
<dbReference type="GO" id="GO:0008270">
    <property type="term" value="F:zinc ion binding"/>
    <property type="evidence" value="ECO:0007669"/>
    <property type="project" value="UniProtKB-KW"/>
</dbReference>
<sequence length="600" mass="69310">MVRCNVKGCLRRPEIDKDHSFFLWPKEERIRQQWKNFAQYKGFSNSLRICSDHFERRYIKKNTPPKRLLVSNAVPTLLPPDNILKMPKNMPKSPLTNSTAKNLLVNVNNDEVIFERPALKDECSHNDRGITFEVRKATDTEPALINIETNSFVKISLRDEREIGKSTEPQNPEAVIQPTDSKELKFNAAEKLFNSVEAASQNDTNMPILLTNSEELKSKAALEELPFNNRAETLNLNISPETPAQYSTPKKIHKFMRKFKLFSKKTPCQIIRSPKNAVSSKVIKIEMLTPKSLRLHKGARTIGRLRSQINRMEKKFAVKEKMKQDVESIINASSNYLSKKALVLFAAQLRLSVKNKYAKRYSNEVKDIALSIKYHSPKTYKLLAKFLHIPTIRTLNEYQKDFPTTPGLNFTVLNQLKDTFAKNNIEDRLVSVLFDEISLATEVHYDAAKDMFHGYADDGEKRSNEIAHCALVAMITRINKPMKQMIGYWFLGKKGNSAKTHKIMVNTIEKLNETSLIVKCLICDQGTRNTGLIKKYKITQDKPFFEFTVGDEKRKIYIIFDPPHLIKSFRNNLFNKRFKYRGGYVDWKLIYKVYLLSITK</sequence>
<evidence type="ECO:0000256" key="6">
    <source>
        <dbReference type="ARBA" id="ARBA00023015"/>
    </source>
</evidence>
<dbReference type="Proteomes" id="UP000786811">
    <property type="component" value="Unassembled WGS sequence"/>
</dbReference>
<keyword evidence="7" id="KW-0175">Coiled coil</keyword>
<dbReference type="InterPro" id="IPR006612">
    <property type="entry name" value="THAP_Znf"/>
</dbReference>
<dbReference type="InterPro" id="IPR026516">
    <property type="entry name" value="THAP1/10"/>
</dbReference>
<evidence type="ECO:0000313" key="15">
    <source>
        <dbReference type="Proteomes" id="UP000786811"/>
    </source>
</evidence>
<evidence type="ECO:0000256" key="3">
    <source>
        <dbReference type="ARBA" id="ARBA00022723"/>
    </source>
</evidence>
<evidence type="ECO:0000256" key="5">
    <source>
        <dbReference type="ARBA" id="ARBA00022833"/>
    </source>
</evidence>
<dbReference type="SMART" id="SM00980">
    <property type="entry name" value="THAP"/>
    <property type="match status" value="1"/>
</dbReference>
<protein>
    <submittedName>
        <fullName evidence="14">Similar to T: Transposable element P transposase (Drosophila melanogaster)</fullName>
    </submittedName>
</protein>
<comment type="similarity">
    <text evidence="2">Belongs to the THAP1 family.</text>
</comment>
<feature type="domain" description="THAP-type" evidence="13">
    <location>
        <begin position="1"/>
        <end position="78"/>
    </location>
</feature>
<organism evidence="14 15">
    <name type="scientific">Cotesia congregata</name>
    <name type="common">Parasitoid wasp</name>
    <name type="synonym">Apanteles congregatus</name>
    <dbReference type="NCBI Taxonomy" id="51543"/>
    <lineage>
        <taxon>Eukaryota</taxon>
        <taxon>Metazoa</taxon>
        <taxon>Ecdysozoa</taxon>
        <taxon>Arthropoda</taxon>
        <taxon>Hexapoda</taxon>
        <taxon>Insecta</taxon>
        <taxon>Pterygota</taxon>
        <taxon>Neoptera</taxon>
        <taxon>Endopterygota</taxon>
        <taxon>Hymenoptera</taxon>
        <taxon>Apocrita</taxon>
        <taxon>Ichneumonoidea</taxon>
        <taxon>Braconidae</taxon>
        <taxon>Microgastrinae</taxon>
        <taxon>Cotesia</taxon>
    </lineage>
</organism>
<evidence type="ECO:0000256" key="10">
    <source>
        <dbReference type="ARBA" id="ARBA00023242"/>
    </source>
</evidence>
<dbReference type="InterPro" id="IPR048365">
    <property type="entry name" value="TNP-like_RNaseH_N"/>
</dbReference>
<dbReference type="PANTHER" id="PTHR46600">
    <property type="entry name" value="THAP DOMAIN-CONTAINING"/>
    <property type="match status" value="1"/>
</dbReference>
<evidence type="ECO:0000313" key="14">
    <source>
        <dbReference type="EMBL" id="CAG5079538.1"/>
    </source>
</evidence>
<reference evidence="14" key="1">
    <citation type="submission" date="2021-04" db="EMBL/GenBank/DDBJ databases">
        <authorList>
            <person name="Chebbi M.A.C M."/>
        </authorList>
    </citation>
    <scope>NUCLEOTIDE SEQUENCE</scope>
</reference>
<dbReference type="PROSITE" id="PS50950">
    <property type="entry name" value="ZF_THAP"/>
    <property type="match status" value="1"/>
</dbReference>
<keyword evidence="3" id="KW-0479">Metal-binding</keyword>
<gene>
    <name evidence="14" type="ORF">HICCMSTLAB_LOCUS3037</name>
</gene>
<keyword evidence="11" id="KW-0131">Cell cycle</keyword>
<keyword evidence="15" id="KW-1185">Reference proteome</keyword>
<dbReference type="Pfam" id="PF12017">
    <property type="entry name" value="Tnp_P_element"/>
    <property type="match status" value="1"/>
</dbReference>
<keyword evidence="8 12" id="KW-0238">DNA-binding</keyword>
<keyword evidence="10" id="KW-0539">Nucleus</keyword>
<dbReference type="OrthoDB" id="7592187at2759"/>
<dbReference type="GO" id="GO:0005654">
    <property type="term" value="C:nucleoplasm"/>
    <property type="evidence" value="ECO:0007669"/>
    <property type="project" value="UniProtKB-SubCell"/>
</dbReference>
<dbReference type="SMART" id="SM00692">
    <property type="entry name" value="DM3"/>
    <property type="match status" value="1"/>
</dbReference>
<dbReference type="SUPFAM" id="SSF57716">
    <property type="entry name" value="Glucocorticoid receptor-like (DNA-binding domain)"/>
    <property type="match status" value="1"/>
</dbReference>
<evidence type="ECO:0000256" key="1">
    <source>
        <dbReference type="ARBA" id="ARBA00004642"/>
    </source>
</evidence>
<dbReference type="Pfam" id="PF21787">
    <property type="entry name" value="TNP-like_RNaseH_N"/>
    <property type="match status" value="1"/>
</dbReference>
<dbReference type="Gene3D" id="6.20.210.20">
    <property type="entry name" value="THAP domain"/>
    <property type="match status" value="1"/>
</dbReference>
<evidence type="ECO:0000259" key="13">
    <source>
        <dbReference type="PROSITE" id="PS50950"/>
    </source>
</evidence>
<name>A0A8J2H8E2_COTCN</name>
<keyword evidence="6" id="KW-0805">Transcription regulation</keyword>
<comment type="caution">
    <text evidence="14">The sequence shown here is derived from an EMBL/GenBank/DDBJ whole genome shotgun (WGS) entry which is preliminary data.</text>
</comment>
<dbReference type="InterPro" id="IPR021896">
    <property type="entry name" value="THAP9-like_HTH"/>
</dbReference>
<dbReference type="PANTHER" id="PTHR46600:SF1">
    <property type="entry name" value="THAP DOMAIN-CONTAINING PROTEIN 1"/>
    <property type="match status" value="1"/>
</dbReference>
<evidence type="ECO:0000256" key="9">
    <source>
        <dbReference type="ARBA" id="ARBA00023163"/>
    </source>
</evidence>
<evidence type="ECO:0000256" key="2">
    <source>
        <dbReference type="ARBA" id="ARBA00006177"/>
    </source>
</evidence>
<dbReference type="AlphaFoldDB" id="A0A8J2H8E2"/>
<evidence type="ECO:0000256" key="4">
    <source>
        <dbReference type="ARBA" id="ARBA00022771"/>
    </source>
</evidence>
<dbReference type="InterPro" id="IPR038441">
    <property type="entry name" value="THAP_Znf_sf"/>
</dbReference>
<keyword evidence="5" id="KW-0862">Zinc</keyword>
<proteinExistence type="inferred from homology"/>
<keyword evidence="9" id="KW-0804">Transcription</keyword>
<evidence type="ECO:0000256" key="7">
    <source>
        <dbReference type="ARBA" id="ARBA00023054"/>
    </source>
</evidence>
<evidence type="ECO:0000256" key="12">
    <source>
        <dbReference type="PROSITE-ProRule" id="PRU00309"/>
    </source>
</evidence>
<accession>A0A8J2H8E2</accession>
<keyword evidence="4 12" id="KW-0863">Zinc-finger</keyword>
<comment type="subcellular location">
    <subcellularLocation>
        <location evidence="1">Nucleus</location>
        <location evidence="1">Nucleoplasm</location>
    </subcellularLocation>
</comment>
<dbReference type="GO" id="GO:0043565">
    <property type="term" value="F:sequence-specific DNA binding"/>
    <property type="evidence" value="ECO:0007669"/>
    <property type="project" value="InterPro"/>
</dbReference>
<evidence type="ECO:0000256" key="8">
    <source>
        <dbReference type="ARBA" id="ARBA00023125"/>
    </source>
</evidence>
<dbReference type="Pfam" id="PF05485">
    <property type="entry name" value="THAP"/>
    <property type="match status" value="1"/>
</dbReference>